<dbReference type="PANTHER" id="PTHR33304">
    <property type="match status" value="1"/>
</dbReference>
<dbReference type="Pfam" id="PF23121">
    <property type="entry name" value="SPOC_AIPP2"/>
    <property type="match status" value="1"/>
</dbReference>
<evidence type="ECO:0000256" key="1">
    <source>
        <dbReference type="ARBA" id="ARBA00022723"/>
    </source>
</evidence>
<gene>
    <name evidence="8" type="ORF">NCGR_LOCUS53762</name>
</gene>
<dbReference type="EMBL" id="CAJGYO010000015">
    <property type="protein sequence ID" value="CAD6270470.1"/>
    <property type="molecule type" value="Genomic_DNA"/>
</dbReference>
<dbReference type="InterPro" id="IPR056280">
    <property type="entry name" value="AIPP2-like_SPOC"/>
</dbReference>
<dbReference type="InterPro" id="IPR049914">
    <property type="entry name" value="PHD1-3/5-6"/>
</dbReference>
<dbReference type="Proteomes" id="UP000604825">
    <property type="component" value="Unassembled WGS sequence"/>
</dbReference>
<organism evidence="8 9">
    <name type="scientific">Miscanthus lutarioriparius</name>
    <dbReference type="NCBI Taxonomy" id="422564"/>
    <lineage>
        <taxon>Eukaryota</taxon>
        <taxon>Viridiplantae</taxon>
        <taxon>Streptophyta</taxon>
        <taxon>Embryophyta</taxon>
        <taxon>Tracheophyta</taxon>
        <taxon>Spermatophyta</taxon>
        <taxon>Magnoliopsida</taxon>
        <taxon>Liliopsida</taxon>
        <taxon>Poales</taxon>
        <taxon>Poaceae</taxon>
        <taxon>PACMAD clade</taxon>
        <taxon>Panicoideae</taxon>
        <taxon>Andropogonodae</taxon>
        <taxon>Andropogoneae</taxon>
        <taxon>Saccharinae</taxon>
        <taxon>Miscanthus</taxon>
    </lineage>
</organism>
<keyword evidence="1" id="KW-0479">Metal-binding</keyword>
<feature type="region of interest" description="Disordered" evidence="6">
    <location>
        <begin position="79"/>
        <end position="109"/>
    </location>
</feature>
<dbReference type="GO" id="GO:0008270">
    <property type="term" value="F:zinc ion binding"/>
    <property type="evidence" value="ECO:0007669"/>
    <property type="project" value="UniProtKB-KW"/>
</dbReference>
<evidence type="ECO:0000256" key="6">
    <source>
        <dbReference type="SAM" id="MobiDB-lite"/>
    </source>
</evidence>
<dbReference type="PANTHER" id="PTHR33304:SF49">
    <property type="entry name" value="OS12G0161500 PROTEIN"/>
    <property type="match status" value="1"/>
</dbReference>
<feature type="region of interest" description="Disordered" evidence="6">
    <location>
        <begin position="547"/>
        <end position="584"/>
    </location>
</feature>
<comment type="caution">
    <text evidence="8">The sequence shown here is derived from an EMBL/GenBank/DDBJ whole genome shotgun (WGS) entry which is preliminary data.</text>
</comment>
<evidence type="ECO:0000256" key="2">
    <source>
        <dbReference type="ARBA" id="ARBA00022771"/>
    </source>
</evidence>
<evidence type="ECO:0000313" key="8">
    <source>
        <dbReference type="EMBL" id="CAD6270470.1"/>
    </source>
</evidence>
<protein>
    <recommendedName>
        <fullName evidence="7">AIPP2-like SPOC-like domain-containing protein</fullName>
    </recommendedName>
</protein>
<evidence type="ECO:0000256" key="5">
    <source>
        <dbReference type="ARBA" id="ARBA00023163"/>
    </source>
</evidence>
<dbReference type="AlphaFoldDB" id="A0A811RL22"/>
<dbReference type="OrthoDB" id="787165at2759"/>
<dbReference type="GO" id="GO:0140566">
    <property type="term" value="F:histone reader activity"/>
    <property type="evidence" value="ECO:0007669"/>
    <property type="project" value="InterPro"/>
</dbReference>
<feature type="region of interest" description="Disordered" evidence="6">
    <location>
        <begin position="132"/>
        <end position="151"/>
    </location>
</feature>
<feature type="domain" description="AIPP2-like SPOC-like" evidence="7">
    <location>
        <begin position="362"/>
        <end position="487"/>
    </location>
</feature>
<sequence>MPSQTQCFGPNKRVATGSRNKNKIMEMSRKQYLETRTNMRPVANKANHKVNVGSQLDKQFPSKNTNIGQPSAKIVNNSSVAKGASKSNHLSTAKGMKQPTASSFEKRSISVEKRNALSRSTVDGKAKLKETHALKRKREANDASQPTQLKAVPGLLPKTTDRLGHYSDSSSWLKKRESSDKDITCAKYSTTKLELSKDSCMTEGNDRQDEIVIDGDKENVKFGEYHKEGDTTKAKHTLDSTLSGIHCNSWSTSSYPFGRDLPKFQRDNHSMNLTFENAKKRELIERNMGQFANFNGKNMKKLKQSRVTWKDEAEDGGGDLNHVGLEDDTTTILKNDHAKVSVSSCVEQQCYSCSKPIDKPTWSGIFKTDDKEYVSLDGHLSTKSCEKAWSLSKQLLKVVEVKKLSRLEVWPKAWEVPKPTADDIGIYFFPHEMRQDEGLDQLVREVMQNDLAFRAIIGEAEMLIFPSILLSNHHQTFQGKHYLWGVFKRREDNGVLVEEPLNAMGHCEKEKQQNLVLDQPNRKLPSEEPNQEMIRMASVIPLERHMLPPNKSTQEVEASRLKGPTNKGFDLKAPSEEGGQAEGTPVATDAAAFPASHGQINPSMGHTPGRLMGFVVRKTPKLDRIIREIEQEGALVFAMQGEMVLDLGQPARVLPRKSRGQGMRCSLETSR</sequence>
<accession>A0A811RL22</accession>
<evidence type="ECO:0000256" key="3">
    <source>
        <dbReference type="ARBA" id="ARBA00022833"/>
    </source>
</evidence>
<keyword evidence="9" id="KW-1185">Reference proteome</keyword>
<evidence type="ECO:0000313" key="9">
    <source>
        <dbReference type="Proteomes" id="UP000604825"/>
    </source>
</evidence>
<proteinExistence type="predicted"/>
<evidence type="ECO:0000256" key="4">
    <source>
        <dbReference type="ARBA" id="ARBA00023015"/>
    </source>
</evidence>
<name>A0A811RL22_9POAL</name>
<keyword evidence="3" id="KW-0862">Zinc</keyword>
<dbReference type="GO" id="GO:0034244">
    <property type="term" value="P:negative regulation of transcription elongation by RNA polymerase II"/>
    <property type="evidence" value="ECO:0007669"/>
    <property type="project" value="InterPro"/>
</dbReference>
<keyword evidence="2" id="KW-0863">Zinc-finger</keyword>
<evidence type="ECO:0000259" key="7">
    <source>
        <dbReference type="Pfam" id="PF23121"/>
    </source>
</evidence>
<keyword evidence="4" id="KW-0805">Transcription regulation</keyword>
<reference evidence="8" key="1">
    <citation type="submission" date="2020-10" db="EMBL/GenBank/DDBJ databases">
        <authorList>
            <person name="Han B."/>
            <person name="Lu T."/>
            <person name="Zhao Q."/>
            <person name="Huang X."/>
            <person name="Zhao Y."/>
        </authorList>
    </citation>
    <scope>NUCLEOTIDE SEQUENCE</scope>
</reference>
<feature type="region of interest" description="Disordered" evidence="6">
    <location>
        <begin position="1"/>
        <end position="21"/>
    </location>
</feature>
<keyword evidence="5" id="KW-0804">Transcription</keyword>
<feature type="compositionally biased region" description="Polar residues" evidence="6">
    <location>
        <begin position="79"/>
        <end position="91"/>
    </location>
</feature>